<proteinExistence type="predicted"/>
<keyword evidence="2" id="KW-1185">Reference proteome</keyword>
<dbReference type="Proteomes" id="UP001147148">
    <property type="component" value="Unassembled WGS sequence"/>
</dbReference>
<organism evidence="1 2">
    <name type="scientific">Vagococcus proximus</name>
    <dbReference type="NCBI Taxonomy" id="2991417"/>
    <lineage>
        <taxon>Bacteria</taxon>
        <taxon>Bacillati</taxon>
        <taxon>Bacillota</taxon>
        <taxon>Bacilli</taxon>
        <taxon>Lactobacillales</taxon>
        <taxon>Enterococcaceae</taxon>
        <taxon>Vagococcus</taxon>
    </lineage>
</organism>
<name>A0ABT5X2K2_9ENTE</name>
<gene>
    <name evidence="1" type="ORF">OL233_07850</name>
</gene>
<comment type="caution">
    <text evidence="1">The sequence shown here is derived from an EMBL/GenBank/DDBJ whole genome shotgun (WGS) entry which is preliminary data.</text>
</comment>
<protein>
    <submittedName>
        <fullName evidence="1">Uncharacterized protein</fullName>
    </submittedName>
</protein>
<sequence>MTNTITWENYKKIETKYPHIASFAYWTEEHKGNKAEPLLVANEEEFHEKLEGKLHANVVIVGLNFGISNGIEALLLDKEKNDDEFLEALKGINYMSNQYGGSYGKKALNDSFKGTCVEGAYMTDFFKFNSDDKEWKAMGIATKDGSGLKPLLKDSPELYLKNIEGLKYELYDIVGIKEDPIFIFLGSDLNNDREIKRLMTLYFPNSSIYKFSHYQRPGFGKKQFKEEADLIISQFEKKD</sequence>
<reference evidence="1" key="1">
    <citation type="submission" date="2022-10" db="EMBL/GenBank/DDBJ databases">
        <title>Vagococcus sp. isolated from poultry meat.</title>
        <authorList>
            <person name="Johansson P."/>
            <person name="Bjorkroth J."/>
        </authorList>
    </citation>
    <scope>NUCLEOTIDE SEQUENCE</scope>
    <source>
        <strain evidence="1">PNs007</strain>
    </source>
</reference>
<accession>A0ABT5X2K2</accession>
<dbReference type="RefSeq" id="WP_275471783.1">
    <property type="nucleotide sequence ID" value="NZ_JAPDSH010000005.1"/>
</dbReference>
<dbReference type="EMBL" id="JAPDSH010000005">
    <property type="protein sequence ID" value="MDF0480205.1"/>
    <property type="molecule type" value="Genomic_DNA"/>
</dbReference>
<evidence type="ECO:0000313" key="1">
    <source>
        <dbReference type="EMBL" id="MDF0480205.1"/>
    </source>
</evidence>
<evidence type="ECO:0000313" key="2">
    <source>
        <dbReference type="Proteomes" id="UP001147148"/>
    </source>
</evidence>